<evidence type="ECO:0000256" key="1">
    <source>
        <dbReference type="SAM" id="Phobius"/>
    </source>
</evidence>
<dbReference type="GeneID" id="68876430"/>
<reference evidence="3 4" key="1">
    <citation type="submission" date="2018-06" db="EMBL/GenBank/DDBJ databases">
        <authorList>
            <consortium name="IHU Genomes"/>
        </authorList>
    </citation>
    <scope>NUCLEOTIDE SEQUENCE [LARGE SCALE GENOMIC DNA]</scope>
    <source>
        <strain evidence="3 4">NEC25</strain>
    </source>
</reference>
<name>A0A650LZ98_9CLOT</name>
<gene>
    <name evidence="2" type="ORF">CNEO_44568</name>
    <name evidence="3" type="ORF">CNEONATNEC25_01090</name>
</gene>
<dbReference type="Proteomes" id="UP000789738">
    <property type="component" value="Unassembled WGS sequence"/>
</dbReference>
<accession>A0A650LZ98</accession>
<reference evidence="2" key="2">
    <citation type="submission" date="2021-10" db="EMBL/GenBank/DDBJ databases">
        <authorList>
            <person name="Mesa V."/>
        </authorList>
    </citation>
    <scope>NUCLEOTIDE SEQUENCE</scope>
    <source>
        <strain evidence="2">CC3_PB</strain>
    </source>
</reference>
<organism evidence="3 4">
    <name type="scientific">Clostridium neonatale</name>
    <dbReference type="NCBI Taxonomy" id="137838"/>
    <lineage>
        <taxon>Bacteria</taxon>
        <taxon>Bacillati</taxon>
        <taxon>Bacillota</taxon>
        <taxon>Clostridia</taxon>
        <taxon>Eubacteriales</taxon>
        <taxon>Clostridiaceae</taxon>
        <taxon>Clostridium</taxon>
    </lineage>
</organism>
<dbReference type="NCBIfam" id="NF033493">
    <property type="entry name" value="MetS_like_NSS"/>
    <property type="match status" value="1"/>
</dbReference>
<dbReference type="AlphaFoldDB" id="A0A650LZ98"/>
<dbReference type="EMBL" id="UWJD01000001">
    <property type="protein sequence ID" value="VCT83494.1"/>
    <property type="molecule type" value="Genomic_DNA"/>
</dbReference>
<evidence type="ECO:0000313" key="4">
    <source>
        <dbReference type="Proteomes" id="UP000431451"/>
    </source>
</evidence>
<feature type="transmembrane region" description="Helical" evidence="1">
    <location>
        <begin position="6"/>
        <end position="29"/>
    </location>
</feature>
<keyword evidence="1" id="KW-0472">Membrane</keyword>
<evidence type="ECO:0000313" key="2">
    <source>
        <dbReference type="EMBL" id="CAG9710060.1"/>
    </source>
</evidence>
<keyword evidence="1" id="KW-1133">Transmembrane helix</keyword>
<evidence type="ECO:0000313" key="3">
    <source>
        <dbReference type="EMBL" id="VCT83494.1"/>
    </source>
</evidence>
<dbReference type="EMBL" id="CAKJVE010000004">
    <property type="protein sequence ID" value="CAG9710060.1"/>
    <property type="molecule type" value="Genomic_DNA"/>
</dbReference>
<proteinExistence type="predicted"/>
<dbReference type="Proteomes" id="UP000431451">
    <property type="component" value="Unassembled WGS sequence"/>
</dbReference>
<sequence>MTTSAIIVFGLGAAVLWGGLIVTLGITIYNEKKQAENI</sequence>
<protein>
    <recommendedName>
        <fullName evidence="5">MetS family NSS transporter small subunit</fullName>
    </recommendedName>
</protein>
<keyword evidence="1" id="KW-0812">Transmembrane</keyword>
<dbReference type="RefSeq" id="WP_159115816.1">
    <property type="nucleotide sequence ID" value="NZ_CAKJVD010000031.1"/>
</dbReference>
<evidence type="ECO:0008006" key="5">
    <source>
        <dbReference type="Google" id="ProtNLM"/>
    </source>
</evidence>